<gene>
    <name evidence="1" type="ORF">GJA_4281</name>
</gene>
<name>W0V7T1_9BURK</name>
<dbReference type="KEGG" id="jag:GJA_4281"/>
<dbReference type="HOGENOM" id="CLU_3311085_0_0_4"/>
<keyword evidence="2" id="KW-1185">Reference proteome</keyword>
<evidence type="ECO:0000313" key="2">
    <source>
        <dbReference type="Proteomes" id="UP000027604"/>
    </source>
</evidence>
<protein>
    <submittedName>
        <fullName evidence="1">Putative membrane protein</fullName>
    </submittedName>
</protein>
<dbReference type="EMBL" id="HG322949">
    <property type="protein sequence ID" value="CDG84889.1"/>
    <property type="molecule type" value="Genomic_DNA"/>
</dbReference>
<proteinExistence type="predicted"/>
<accession>W0V7T1</accession>
<dbReference type="Proteomes" id="UP000027604">
    <property type="component" value="Chromosome I"/>
</dbReference>
<reference evidence="1 2" key="1">
    <citation type="journal article" date="2015" name="Genome Announc.">
        <title>Genome Sequence of Mushroom Soft-Rot Pathogen Janthinobacterium agaricidamnosum.</title>
        <authorList>
            <person name="Graupner K."/>
            <person name="Lackner G."/>
            <person name="Hertweck C."/>
        </authorList>
    </citation>
    <scope>NUCLEOTIDE SEQUENCE [LARGE SCALE GENOMIC DNA]</scope>
    <source>
        <strain evidence="2">NBRC 102515 / DSM 9628</strain>
    </source>
</reference>
<organism evidence="1 2">
    <name type="scientific">Janthinobacterium agaricidamnosum NBRC 102515 = DSM 9628</name>
    <dbReference type="NCBI Taxonomy" id="1349767"/>
    <lineage>
        <taxon>Bacteria</taxon>
        <taxon>Pseudomonadati</taxon>
        <taxon>Pseudomonadota</taxon>
        <taxon>Betaproteobacteria</taxon>
        <taxon>Burkholderiales</taxon>
        <taxon>Oxalobacteraceae</taxon>
        <taxon>Janthinobacterium</taxon>
    </lineage>
</organism>
<sequence>MSRLLPIVFGALQLGLVGAATYVLCSASVLNEASVFLAH</sequence>
<dbReference type="AlphaFoldDB" id="W0V7T1"/>
<evidence type="ECO:0000313" key="1">
    <source>
        <dbReference type="EMBL" id="CDG84889.1"/>
    </source>
</evidence>